<comment type="caution">
    <text evidence="1">The sequence shown here is derived from an EMBL/GenBank/DDBJ whole genome shotgun (WGS) entry which is preliminary data.</text>
</comment>
<dbReference type="AlphaFoldDB" id="A0A8H3ZBM5"/>
<name>A0A8H3ZBM5_VENIN</name>
<protein>
    <submittedName>
        <fullName evidence="1">Uncharacterized protein</fullName>
    </submittedName>
</protein>
<evidence type="ECO:0000313" key="1">
    <source>
        <dbReference type="EMBL" id="KAE9987432.1"/>
    </source>
</evidence>
<accession>A0A8H3ZBM5</accession>
<evidence type="ECO:0000313" key="2">
    <source>
        <dbReference type="Proteomes" id="UP000447873"/>
    </source>
</evidence>
<proteinExistence type="predicted"/>
<dbReference type="Proteomes" id="UP000447873">
    <property type="component" value="Unassembled WGS sequence"/>
</dbReference>
<sequence>MPLQSRPFLLDLPRELRQHILGYVFEDALEKDNRLNEFLRNDLRSCIRFPRLPSVLSAQLDCLRWFQFDPKKIYAPHIHGLATTLTSVHPEIAVDALFIIRCSLTVFDKEQMGIMEQAYLPREDQRRRQQFALEVVEGKAAWYLEVTDLLRTRLNAVFDEGDSLRGPGSRTKARKLMRQLSVTSFQIGRISSRKLE</sequence>
<dbReference type="EMBL" id="WNWS01000018">
    <property type="protein sequence ID" value="KAE9987432.1"/>
    <property type="molecule type" value="Genomic_DNA"/>
</dbReference>
<reference evidence="1 2" key="1">
    <citation type="submission" date="2018-12" db="EMBL/GenBank/DDBJ databases">
        <title>Venturia inaequalis Genome Resource.</title>
        <authorList>
            <person name="Lichtner F.J."/>
        </authorList>
    </citation>
    <scope>NUCLEOTIDE SEQUENCE [LARGE SCALE GENOMIC DNA]</scope>
    <source>
        <strain evidence="1 2">120213</strain>
    </source>
</reference>
<organism evidence="1 2">
    <name type="scientific">Venturia inaequalis</name>
    <name type="common">Apple scab fungus</name>
    <dbReference type="NCBI Taxonomy" id="5025"/>
    <lineage>
        <taxon>Eukaryota</taxon>
        <taxon>Fungi</taxon>
        <taxon>Dikarya</taxon>
        <taxon>Ascomycota</taxon>
        <taxon>Pezizomycotina</taxon>
        <taxon>Dothideomycetes</taxon>
        <taxon>Pleosporomycetidae</taxon>
        <taxon>Venturiales</taxon>
        <taxon>Venturiaceae</taxon>
        <taxon>Venturia</taxon>
    </lineage>
</organism>
<gene>
    <name evidence="1" type="ORF">EG328_002788</name>
</gene>